<evidence type="ECO:0000313" key="3">
    <source>
        <dbReference type="Proteomes" id="UP000253517"/>
    </source>
</evidence>
<sequence>MSKKKSLFALTTFINLTILGYVLLACDADHTLRNTQELSKKTETPLVTYEILPYEISDEQTVTLIKTDVKNIFEDSAFILVVKANKGNMVYLDSLSFAVKKGDSATASIVFTQLEYDNNNPPKVEFIYK</sequence>
<dbReference type="RefSeq" id="WP_037359932.1">
    <property type="nucleotide sequence ID" value="NZ_BHZF01000004.1"/>
</dbReference>
<dbReference type="Proteomes" id="UP000253517">
    <property type="component" value="Unassembled WGS sequence"/>
</dbReference>
<evidence type="ECO:0008006" key="4">
    <source>
        <dbReference type="Google" id="ProtNLM"/>
    </source>
</evidence>
<organism evidence="2 3">
    <name type="scientific">Schleiferia thermophila</name>
    <dbReference type="NCBI Taxonomy" id="884107"/>
    <lineage>
        <taxon>Bacteria</taxon>
        <taxon>Pseudomonadati</taxon>
        <taxon>Bacteroidota</taxon>
        <taxon>Flavobacteriia</taxon>
        <taxon>Flavobacteriales</taxon>
        <taxon>Schleiferiaceae</taxon>
        <taxon>Schleiferia</taxon>
    </lineage>
</organism>
<accession>A0A368ZYP8</accession>
<keyword evidence="3" id="KW-1185">Reference proteome</keyword>
<protein>
    <recommendedName>
        <fullName evidence="4">Lipoprotein</fullName>
    </recommendedName>
</protein>
<name>A0A368ZYP8_9FLAO</name>
<gene>
    <name evidence="2" type="ORF">DES35_10534</name>
</gene>
<comment type="caution">
    <text evidence="2">The sequence shown here is derived from an EMBL/GenBank/DDBJ whole genome shotgun (WGS) entry which is preliminary data.</text>
</comment>
<dbReference type="PROSITE" id="PS51257">
    <property type="entry name" value="PROKAR_LIPOPROTEIN"/>
    <property type="match status" value="1"/>
</dbReference>
<evidence type="ECO:0000313" key="2">
    <source>
        <dbReference type="EMBL" id="RCX02063.1"/>
    </source>
</evidence>
<evidence type="ECO:0000256" key="1">
    <source>
        <dbReference type="SAM" id="SignalP"/>
    </source>
</evidence>
<proteinExistence type="predicted"/>
<keyword evidence="1" id="KW-0732">Signal</keyword>
<dbReference type="EMBL" id="QPJS01000005">
    <property type="protein sequence ID" value="RCX02063.1"/>
    <property type="molecule type" value="Genomic_DNA"/>
</dbReference>
<dbReference type="AlphaFoldDB" id="A0A368ZYP8"/>
<feature type="signal peptide" evidence="1">
    <location>
        <begin position="1"/>
        <end position="24"/>
    </location>
</feature>
<feature type="chain" id="PRO_5017027148" description="Lipoprotein" evidence="1">
    <location>
        <begin position="25"/>
        <end position="129"/>
    </location>
</feature>
<reference evidence="2 3" key="1">
    <citation type="submission" date="2018-07" db="EMBL/GenBank/DDBJ databases">
        <title>Genomic Encyclopedia of Type Strains, Phase IV (KMG-IV): sequencing the most valuable type-strain genomes for metagenomic binning, comparative biology and taxonomic classification.</title>
        <authorList>
            <person name="Goeker M."/>
        </authorList>
    </citation>
    <scope>NUCLEOTIDE SEQUENCE [LARGE SCALE GENOMIC DNA]</scope>
    <source>
        <strain evidence="2 3">DSM 21410</strain>
    </source>
</reference>